<reference evidence="1" key="1">
    <citation type="submission" date="2022-04" db="EMBL/GenBank/DDBJ databases">
        <title>Chromosome-scale genome assembly of Holotrichia oblita Faldermann.</title>
        <authorList>
            <person name="Rongchong L."/>
        </authorList>
    </citation>
    <scope>NUCLEOTIDE SEQUENCE</scope>
    <source>
        <strain evidence="1">81SQS9</strain>
    </source>
</reference>
<organism evidence="1 2">
    <name type="scientific">Holotrichia oblita</name>
    <name type="common">Chafer beetle</name>
    <dbReference type="NCBI Taxonomy" id="644536"/>
    <lineage>
        <taxon>Eukaryota</taxon>
        <taxon>Metazoa</taxon>
        <taxon>Ecdysozoa</taxon>
        <taxon>Arthropoda</taxon>
        <taxon>Hexapoda</taxon>
        <taxon>Insecta</taxon>
        <taxon>Pterygota</taxon>
        <taxon>Neoptera</taxon>
        <taxon>Endopterygota</taxon>
        <taxon>Coleoptera</taxon>
        <taxon>Polyphaga</taxon>
        <taxon>Scarabaeiformia</taxon>
        <taxon>Scarabaeidae</taxon>
        <taxon>Melolonthinae</taxon>
        <taxon>Holotrichia</taxon>
    </lineage>
</organism>
<sequence>MESELPVKKLSLNGDNHLEIDHDDEDNKPAKKNKCLSCLKSSLLTLLTVVGVLAGVALGFILKTTSNTSWSSRQVMYVNFLGDLFLRMLKSLILPLIVSSLISAIANLDLSLSGRIARRAILFYLTTTFCSVVLGMILVVSIQPGKGSKDQEEGTHTALRNVTTVDTLLDLVRNMVPNNLIQACTQQYRTVLVEPDEYVDDIYKWNVSSEMVDGMNILGLVVFSAITGVALARLQDEGKALANFFQSVMSTMMTITRWVIWLSPVGICFLVAAKIVEMESLDVLLGKLGMYFITVTVGLLIQGFIVLPALYLIMTRHNPFSYVSNLGQALATAFGTASSSATLPVAIKCLEEKNHIDPRVARFCLPIGVTINMDGTALYEAVAAIFIAQIRGVDLSIGNLVAISITATAASIGAAGIPQAGLVTMVMVLDTVGLPAEDVSLILAVDWILDRFRTTINVMGDAIGAGIVYYLSKKDLEKLDAKNAQES</sequence>
<protein>
    <submittedName>
        <fullName evidence="1">Sodium/dicarboxylate symporter-related</fullName>
    </submittedName>
</protein>
<accession>A0ACB9T838</accession>
<keyword evidence="2" id="KW-1185">Reference proteome</keyword>
<name>A0ACB9T838_HOLOL</name>
<comment type="caution">
    <text evidence="1">The sequence shown here is derived from an EMBL/GenBank/DDBJ whole genome shotgun (WGS) entry which is preliminary data.</text>
</comment>
<evidence type="ECO:0000313" key="2">
    <source>
        <dbReference type="Proteomes" id="UP001056778"/>
    </source>
</evidence>
<dbReference type="EMBL" id="CM043018">
    <property type="protein sequence ID" value="KAI4462944.1"/>
    <property type="molecule type" value="Genomic_DNA"/>
</dbReference>
<evidence type="ECO:0000313" key="1">
    <source>
        <dbReference type="EMBL" id="KAI4462944.1"/>
    </source>
</evidence>
<proteinExistence type="predicted"/>
<gene>
    <name evidence="1" type="ORF">MML48_4g00016337</name>
</gene>
<dbReference type="Proteomes" id="UP001056778">
    <property type="component" value="Chromosome 4"/>
</dbReference>